<dbReference type="Pfam" id="PF04608">
    <property type="entry name" value="PgpA"/>
    <property type="match status" value="1"/>
</dbReference>
<dbReference type="SUPFAM" id="SSF101307">
    <property type="entry name" value="YutG-like"/>
    <property type="match status" value="1"/>
</dbReference>
<keyword evidence="1" id="KW-0812">Transmembrane</keyword>
<organism evidence="3">
    <name type="scientific">marine sediment metagenome</name>
    <dbReference type="NCBI Taxonomy" id="412755"/>
    <lineage>
        <taxon>unclassified sequences</taxon>
        <taxon>metagenomes</taxon>
        <taxon>ecological metagenomes</taxon>
    </lineage>
</organism>
<protein>
    <recommendedName>
        <fullName evidence="2">YutG/PgpA domain-containing protein</fullName>
    </recommendedName>
</protein>
<feature type="domain" description="YutG/PgpA" evidence="2">
    <location>
        <begin position="8"/>
        <end position="168"/>
    </location>
</feature>
<dbReference type="InterPro" id="IPR007686">
    <property type="entry name" value="YutG/PgpA"/>
</dbReference>
<dbReference type="PANTHER" id="PTHR36305">
    <property type="entry name" value="PHOSPHATIDYLGLYCEROPHOSPHATASE A"/>
    <property type="match status" value="1"/>
</dbReference>
<keyword evidence="1" id="KW-1133">Transmembrane helix</keyword>
<reference evidence="3" key="1">
    <citation type="journal article" date="2015" name="Nature">
        <title>Complex archaea that bridge the gap between prokaryotes and eukaryotes.</title>
        <authorList>
            <person name="Spang A."/>
            <person name="Saw J.H."/>
            <person name="Jorgensen S.L."/>
            <person name="Zaremba-Niedzwiedzka K."/>
            <person name="Martijn J."/>
            <person name="Lind A.E."/>
            <person name="van Eijk R."/>
            <person name="Schleper C."/>
            <person name="Guy L."/>
            <person name="Ettema T.J."/>
        </authorList>
    </citation>
    <scope>NUCLEOTIDE SEQUENCE</scope>
</reference>
<evidence type="ECO:0000256" key="1">
    <source>
        <dbReference type="SAM" id="Phobius"/>
    </source>
</evidence>
<dbReference type="AlphaFoldDB" id="A0A0F9VFM9"/>
<dbReference type="InterPro" id="IPR036681">
    <property type="entry name" value="PgpA-like_sf"/>
</dbReference>
<name>A0A0F9VFM9_9ZZZZ</name>
<comment type="caution">
    <text evidence="3">The sequence shown here is derived from an EMBL/GenBank/DDBJ whole genome shotgun (WGS) entry which is preliminary data.</text>
</comment>
<dbReference type="GO" id="GO:0006629">
    <property type="term" value="P:lipid metabolic process"/>
    <property type="evidence" value="ECO:0007669"/>
    <property type="project" value="InterPro"/>
</dbReference>
<proteinExistence type="predicted"/>
<dbReference type="CDD" id="cd06971">
    <property type="entry name" value="PgpA"/>
    <property type="match status" value="1"/>
</dbReference>
<keyword evidence="1" id="KW-0472">Membrane</keyword>
<feature type="transmembrane region" description="Helical" evidence="1">
    <location>
        <begin position="20"/>
        <end position="40"/>
    </location>
</feature>
<dbReference type="EMBL" id="LAZR01000549">
    <property type="protein sequence ID" value="KKN64618.1"/>
    <property type="molecule type" value="Genomic_DNA"/>
</dbReference>
<evidence type="ECO:0000313" key="3">
    <source>
        <dbReference type="EMBL" id="KKN64618.1"/>
    </source>
</evidence>
<gene>
    <name evidence="3" type="ORF">LCGC14_0489960</name>
</gene>
<accession>A0A0F9VFM9</accession>
<dbReference type="InterPro" id="IPR026037">
    <property type="entry name" value="PgpA"/>
</dbReference>
<feature type="transmembrane region" description="Helical" evidence="1">
    <location>
        <begin position="52"/>
        <end position="75"/>
    </location>
</feature>
<feature type="transmembrane region" description="Helical" evidence="1">
    <location>
        <begin position="114"/>
        <end position="131"/>
    </location>
</feature>
<dbReference type="PANTHER" id="PTHR36305:SF1">
    <property type="entry name" value="PHOSPHATIDYLGLYCEROPHOSPHATASE A"/>
    <property type="match status" value="1"/>
</dbReference>
<dbReference type="PIRSF" id="PIRSF006162">
    <property type="entry name" value="PgpA"/>
    <property type="match status" value="1"/>
</dbReference>
<sequence>MKLLGKIMASGLGTGYLPVAPGTWGSAAVLAVYLMVAWARGGERLASGGERLALDLTVTMGAVAALSGVWCVLLGDFVERVWGGEDPGKCTLDEWAGQAVALLWLPLPATAGEFTGVVIVGVSAFLAFRVFDILKPPPARWAEKLPSGWGVLADDLVAGVYANAIVRLGVLAFFPAG</sequence>
<dbReference type="GO" id="GO:0008962">
    <property type="term" value="F:phosphatidylglycerophosphatase activity"/>
    <property type="evidence" value="ECO:0007669"/>
    <property type="project" value="InterPro"/>
</dbReference>
<evidence type="ECO:0000259" key="2">
    <source>
        <dbReference type="Pfam" id="PF04608"/>
    </source>
</evidence>